<feature type="coiled-coil region" evidence="1">
    <location>
        <begin position="1003"/>
        <end position="1030"/>
    </location>
</feature>
<feature type="region of interest" description="Disordered" evidence="2">
    <location>
        <begin position="270"/>
        <end position="338"/>
    </location>
</feature>
<feature type="coiled-coil region" evidence="1">
    <location>
        <begin position="1249"/>
        <end position="1297"/>
    </location>
</feature>
<evidence type="ECO:0000256" key="1">
    <source>
        <dbReference type="SAM" id="Coils"/>
    </source>
</evidence>
<sequence length="1848" mass="211088">MASRQSPLLEARRGESQQRPRSATPSSLVKTSLSDMKSYLVEKEMMESQMRKLSLENSTLQMENKLLKDKHNRAVARTSELEAKLQEAQEELSEVQINMGEELGRAHKAAKAEMKREVDQYQARAASAAKDAEILKAEVSLLEDQLASLRNENESLKASMDKQKAHETHKKEISAFQDEIAKLKRVLAENEGSLEAESERCRELSSQVKNLSEIRDVLQLRLSESGSGGSAAEKQIAALQMRLKVTEERLTHERSDRSGNLSQVEEKLLSENAKLQTKEKDLERQLKREKEKTRSLEQRSNQFREENLQLRLAVPDEDEQDYDIPYNKHSNQRQDSKKPAYDMDAILRQVEKESGLSGGDGANDPLVLYLWEQRSDMRAKVKAWRLYLDQLELLPPESGDGGGEGDGLSSLQSALAIKTEYEAKMLQIEEKYDDISAERIASEQTYKQQLADLVKERHDAFARLKTLEDLMDALRAENEMLRQGLASSSSLKESTQNSAPEDQGHIEELYEQIANLEAKVSQLTRKNKVSETEIATLRSQLASRDKQLAEALAELSTVQSNQSTPGSAEEQVKQQRIHTLTSEVANLKQEVRQKAERLTATKSERNRLEAELDQVNTQLRTAKKQSREQNLGLSLTQRQEVERLEAELEKKDSHILRLTEQANENESALHLAQTELAMLRQTQQAMDGQLEAIQNQLDQRCQVLDELTAREGEQLEQVEMVKGMIHSLNSGLHTKQGEIDVLQLELQQSKDKLIRLEEQKKQLSAKIEENASTDGSSGSDHKLGTKHRQSSAAATDLRISEIEMEKEELQAQLLQSTSISSSLRHELESVTNEANSAMQQASSAETHLIKLSSEKEVVERQLQRTEEEYKMIELERDTCRQDLEKLEGSLHQVLEKFEGEAKKKYDGFTTEYHDDSPEGQKMIGELQTLRVLTFAKEKEVVAMMDKIKRQELELSNLNNKCELVQSESDHSRVDVSRITSELVLKMKENSGSMEVNRLLLREQSGLQRKVTSLETQLAQEKERMDRRKAEVSNVITKIEHSEQAHLSTSLTLQQKDSIIGDQEVRLRQLTSDLNQTEAQRDDLKVKVDQLTDDVRNLSNVTNGMEKKLEKKDASLKEEQEEKSRQREEIQSLTHKLELLKNEQNLLLGNLSTERKVQDKLKGEIRSHEEVERKLNEKIAELTGELETHKGQLVAARETLEQTKAQKDAFMKDYQDACRRLGEKEAAMIDMRKKQEEQFVQMREETIKTTQSADLEKANTERDLGKLREEIETLKQQLERKETQLSSYSHTLKELEDAQRKSKDLEAYGSEQEKVATEARILIESLRTELLQTRETNSELQDTIARKEVGILDLRDQLRSSGESGEAQVTEMRHTIEGMRSHHEYEKKALREALTKVEESLKASVQEVRGLTDQRDQLTSQSQTQDRAITELNYKLSQEVAACKVAQEKLDQTKETAEELKKKKYAAEERAANFQMSLSKAESEYSVLKERSKTLATQLRDTEAALGVSEGALKAAEDKVETLKVDLMRQQQMLESHRQQSSNKLRKLNLELKQQIDSQEKDQLKLHQQGHQLSVELEKAREALALKNKENLKLQERILELEDSVREGETKLKQLQDSLKHEEEMQTRLSYRFEEQESELKQLRNFLSKKADEDGDGKGMWQEMNRVISELSRQLHFHMETSRLLEHGAGQENELMHRLRRRLLEAESQLNTERALHQVTRSSMQALEEDCARLRQTLYAAHHRRNKGEKKQKSRMEEINEIIARSQTRAQAMMASGDFSQSMDASALRNLNPSRDYRVIGDLGTGTGSFSPDTSSMTSDTSFSSANLANLSFLNMSGNYGASPFAPKK</sequence>
<feature type="compositionally biased region" description="Basic and acidic residues" evidence="2">
    <location>
        <begin position="1104"/>
        <end position="1128"/>
    </location>
</feature>
<organism evidence="3 4">
    <name type="scientific">Elysia crispata</name>
    <name type="common">lettuce slug</name>
    <dbReference type="NCBI Taxonomy" id="231223"/>
    <lineage>
        <taxon>Eukaryota</taxon>
        <taxon>Metazoa</taxon>
        <taxon>Spiralia</taxon>
        <taxon>Lophotrochozoa</taxon>
        <taxon>Mollusca</taxon>
        <taxon>Gastropoda</taxon>
        <taxon>Heterobranchia</taxon>
        <taxon>Euthyneura</taxon>
        <taxon>Panpulmonata</taxon>
        <taxon>Sacoglossa</taxon>
        <taxon>Placobranchoidea</taxon>
        <taxon>Plakobranchidae</taxon>
        <taxon>Elysia</taxon>
    </lineage>
</organism>
<dbReference type="EMBL" id="JAWDGP010000556">
    <property type="protein sequence ID" value="KAK3799496.1"/>
    <property type="molecule type" value="Genomic_DNA"/>
</dbReference>
<feature type="coiled-coil region" evidence="1">
    <location>
        <begin position="1688"/>
        <end position="1715"/>
    </location>
</feature>
<feature type="coiled-coil region" evidence="1">
    <location>
        <begin position="1386"/>
        <end position="1652"/>
    </location>
</feature>
<dbReference type="PANTHER" id="PTHR18937">
    <property type="entry name" value="STRUCTURAL MAINTENANCE OF CHROMOSOMES SMC FAMILY MEMBER"/>
    <property type="match status" value="1"/>
</dbReference>
<feature type="compositionally biased region" description="Polar residues" evidence="2">
    <location>
        <begin position="19"/>
        <end position="34"/>
    </location>
</feature>
<evidence type="ECO:0000256" key="2">
    <source>
        <dbReference type="SAM" id="MobiDB-lite"/>
    </source>
</evidence>
<proteinExistence type="predicted"/>
<keyword evidence="4" id="KW-1185">Reference proteome</keyword>
<dbReference type="Gene3D" id="1.10.287.1490">
    <property type="match status" value="1"/>
</dbReference>
<dbReference type="Proteomes" id="UP001283361">
    <property type="component" value="Unassembled WGS sequence"/>
</dbReference>
<evidence type="ECO:0000313" key="3">
    <source>
        <dbReference type="EMBL" id="KAK3799496.1"/>
    </source>
</evidence>
<comment type="caution">
    <text evidence="3">The sequence shown here is derived from an EMBL/GenBank/DDBJ whole genome shotgun (WGS) entry which is preliminary data.</text>
</comment>
<gene>
    <name evidence="3" type="ORF">RRG08_052681</name>
</gene>
<feature type="region of interest" description="Disordered" evidence="2">
    <location>
        <begin position="1"/>
        <end position="34"/>
    </location>
</feature>
<evidence type="ECO:0000313" key="4">
    <source>
        <dbReference type="Proteomes" id="UP001283361"/>
    </source>
</evidence>
<accession>A0AAE1B617</accession>
<feature type="compositionally biased region" description="Basic and acidic residues" evidence="2">
    <location>
        <begin position="276"/>
        <end position="308"/>
    </location>
</feature>
<name>A0AAE1B617_9GAST</name>
<protein>
    <submittedName>
        <fullName evidence="3">Uncharacterized protein</fullName>
    </submittedName>
</protein>
<feature type="region of interest" description="Disordered" evidence="2">
    <location>
        <begin position="765"/>
        <end position="793"/>
    </location>
</feature>
<feature type="coiled-coil region" evidence="1">
    <location>
        <begin position="940"/>
        <end position="967"/>
    </location>
</feature>
<feature type="coiled-coil region" evidence="1">
    <location>
        <begin position="570"/>
        <end position="661"/>
    </location>
</feature>
<feature type="coiled-coil region" evidence="1">
    <location>
        <begin position="411"/>
        <end position="540"/>
    </location>
</feature>
<feature type="region of interest" description="Disordered" evidence="2">
    <location>
        <begin position="1101"/>
        <end position="1128"/>
    </location>
</feature>
<reference evidence="3" key="1">
    <citation type="journal article" date="2023" name="G3 (Bethesda)">
        <title>A reference genome for the long-term kleptoplast-retaining sea slug Elysia crispata morphotype clarki.</title>
        <authorList>
            <person name="Eastman K.E."/>
            <person name="Pendleton A.L."/>
            <person name="Shaikh M.A."/>
            <person name="Suttiyut T."/>
            <person name="Ogas R."/>
            <person name="Tomko P."/>
            <person name="Gavelis G."/>
            <person name="Widhalm J.R."/>
            <person name="Wisecaver J.H."/>
        </authorList>
    </citation>
    <scope>NUCLEOTIDE SEQUENCE</scope>
    <source>
        <strain evidence="3">ECLA1</strain>
    </source>
</reference>
<keyword evidence="1" id="KW-0175">Coiled coil</keyword>